<dbReference type="PROSITE" id="PS51318">
    <property type="entry name" value="TAT"/>
    <property type="match status" value="1"/>
</dbReference>
<evidence type="ECO:0000313" key="2">
    <source>
        <dbReference type="EMBL" id="SNQ46254.1"/>
    </source>
</evidence>
<protein>
    <submittedName>
        <fullName evidence="2">Putative glycosyl hydrolase</fullName>
        <ecNumber evidence="2">3.2.1.-</ecNumber>
    </submittedName>
</protein>
<dbReference type="InterPro" id="IPR006311">
    <property type="entry name" value="TAT_signal"/>
</dbReference>
<sequence>MPTRRLLLGGAGAVALGAATAGTAKILDRSSAPGRPVGAQLAAAAVPAGALPLTIVNHTYRYTNAQIRVYIVGTDLGTGRQVASHPDGSTRTVSAADNGADGFADLSIPLVDDGDTRLAVPANMSGRIYVSIGDPIRFRVVTDGAGNAALQHPAGWVASDPSYRVLHDFVEFTHNPAGMFCNTTMVDMFSVPLSIRLRGAADQTAGTIPRGGRDAIFADLRAASAFAPLVVDDLRVIAPGHGIESGIFPAGYYDGYIDAVWNRYASTPLTVDAGGATRTGRVRDGVLRFDGGVAPISRPSTRDVLFCAGALAAANDGLTGPVAAVLGAGFNRSTLLTGATQPTGDPAGFYTDAVTNVYSKVMHAHAADGRAYGFPFDDVGGFASYVQDTTPTSMTLSLTPF</sequence>
<dbReference type="GO" id="GO:0016798">
    <property type="term" value="F:hydrolase activity, acting on glycosyl bonds"/>
    <property type="evidence" value="ECO:0007669"/>
    <property type="project" value="UniProtKB-KW"/>
</dbReference>
<proteinExistence type="predicted"/>
<dbReference type="EMBL" id="FZMO01000037">
    <property type="protein sequence ID" value="SNQ46254.1"/>
    <property type="molecule type" value="Genomic_DNA"/>
</dbReference>
<dbReference type="InterPro" id="IPR037176">
    <property type="entry name" value="Osmotin/thaumatin-like_sf"/>
</dbReference>
<dbReference type="EC" id="3.2.1.-" evidence="2"/>
<dbReference type="PANTHER" id="PTHR38165">
    <property type="match status" value="1"/>
</dbReference>
<name>A0A2I2KKT3_9ACTN</name>
<dbReference type="Gene3D" id="2.60.110.10">
    <property type="entry name" value="Thaumatin"/>
    <property type="match status" value="1"/>
</dbReference>
<keyword evidence="2" id="KW-0326">Glycosidase</keyword>
<dbReference type="PROSITE" id="PS52006">
    <property type="entry name" value="GH64"/>
    <property type="match status" value="1"/>
</dbReference>
<dbReference type="InterPro" id="IPR032477">
    <property type="entry name" value="Glyco_hydro_64"/>
</dbReference>
<dbReference type="OrthoDB" id="5513218at2"/>
<evidence type="ECO:0000313" key="3">
    <source>
        <dbReference type="Proteomes" id="UP000234331"/>
    </source>
</evidence>
<dbReference type="InterPro" id="IPR037398">
    <property type="entry name" value="Glyco_hydro_64_fam"/>
</dbReference>
<gene>
    <name evidence="2" type="ORF">FRACA_1310003</name>
</gene>
<dbReference type="AlphaFoldDB" id="A0A2I2KKT3"/>
<dbReference type="Pfam" id="PF16483">
    <property type="entry name" value="Glyco_hydro_64"/>
    <property type="match status" value="1"/>
</dbReference>
<organism evidence="2 3">
    <name type="scientific">Frankia canadensis</name>
    <dbReference type="NCBI Taxonomy" id="1836972"/>
    <lineage>
        <taxon>Bacteria</taxon>
        <taxon>Bacillati</taxon>
        <taxon>Actinomycetota</taxon>
        <taxon>Actinomycetes</taxon>
        <taxon>Frankiales</taxon>
        <taxon>Frankiaceae</taxon>
        <taxon>Frankia</taxon>
    </lineage>
</organism>
<evidence type="ECO:0000259" key="1">
    <source>
        <dbReference type="PROSITE" id="PS52006"/>
    </source>
</evidence>
<dbReference type="RefSeq" id="WP_101830317.1">
    <property type="nucleotide sequence ID" value="NZ_FZMO01000037.1"/>
</dbReference>
<dbReference type="InterPro" id="IPR042517">
    <property type="entry name" value="Glyco_hydro_64_N_2"/>
</dbReference>
<dbReference type="PANTHER" id="PTHR38165:SF1">
    <property type="entry name" value="GLUCANASE B"/>
    <property type="match status" value="1"/>
</dbReference>
<accession>A0A2I2KKT3</accession>
<keyword evidence="3" id="KW-1185">Reference proteome</keyword>
<keyword evidence="2" id="KW-0378">Hydrolase</keyword>
<reference evidence="2 3" key="1">
    <citation type="submission" date="2017-06" db="EMBL/GenBank/DDBJ databases">
        <authorList>
            <person name="Kim H.J."/>
            <person name="Triplett B.A."/>
        </authorList>
    </citation>
    <scope>NUCLEOTIDE SEQUENCE [LARGE SCALE GENOMIC DNA]</scope>
    <source>
        <strain evidence="2">FRACA_ARgP5</strain>
    </source>
</reference>
<feature type="domain" description="GH64" evidence="1">
    <location>
        <begin position="48"/>
        <end position="400"/>
    </location>
</feature>
<dbReference type="Proteomes" id="UP000234331">
    <property type="component" value="Unassembled WGS sequence"/>
</dbReference>
<dbReference type="Gene3D" id="3.30.920.50">
    <property type="entry name" value="Beta-1,3-glucanase, C-terminal domain"/>
    <property type="match status" value="1"/>
</dbReference>